<comment type="caution">
    <text evidence="1">The sequence shown here is derived from an EMBL/GenBank/DDBJ whole genome shotgun (WGS) entry which is preliminary data.</text>
</comment>
<dbReference type="Proteomes" id="UP000824093">
    <property type="component" value="Unassembled WGS sequence"/>
</dbReference>
<name>A0A9D1M238_9FIRM</name>
<dbReference type="EMBL" id="DVNH01000044">
    <property type="protein sequence ID" value="HIU52121.1"/>
    <property type="molecule type" value="Genomic_DNA"/>
</dbReference>
<evidence type="ECO:0000313" key="2">
    <source>
        <dbReference type="Proteomes" id="UP000824093"/>
    </source>
</evidence>
<proteinExistence type="predicted"/>
<organism evidence="1 2">
    <name type="scientific">Candidatus Merdicola faecigallinarum</name>
    <dbReference type="NCBI Taxonomy" id="2840862"/>
    <lineage>
        <taxon>Bacteria</taxon>
        <taxon>Bacillati</taxon>
        <taxon>Bacillota</taxon>
        <taxon>Clostridia</taxon>
        <taxon>Candidatus Merdicola</taxon>
    </lineage>
</organism>
<accession>A0A9D1M238</accession>
<protein>
    <submittedName>
        <fullName evidence="1">Uncharacterized protein</fullName>
    </submittedName>
</protein>
<reference evidence="1" key="2">
    <citation type="journal article" date="2021" name="PeerJ">
        <title>Extensive microbial diversity within the chicken gut microbiome revealed by metagenomics and culture.</title>
        <authorList>
            <person name="Gilroy R."/>
            <person name="Ravi A."/>
            <person name="Getino M."/>
            <person name="Pursley I."/>
            <person name="Horton D.L."/>
            <person name="Alikhan N.F."/>
            <person name="Baker D."/>
            <person name="Gharbi K."/>
            <person name="Hall N."/>
            <person name="Watson M."/>
            <person name="Adriaenssens E.M."/>
            <person name="Foster-Nyarko E."/>
            <person name="Jarju S."/>
            <person name="Secka A."/>
            <person name="Antonio M."/>
            <person name="Oren A."/>
            <person name="Chaudhuri R.R."/>
            <person name="La Ragione R."/>
            <person name="Hildebrand F."/>
            <person name="Pallen M.J."/>
        </authorList>
    </citation>
    <scope>NUCLEOTIDE SEQUENCE</scope>
    <source>
        <strain evidence="1">CHK195-15760</strain>
    </source>
</reference>
<gene>
    <name evidence="1" type="ORF">IAB70_05865</name>
</gene>
<evidence type="ECO:0000313" key="1">
    <source>
        <dbReference type="EMBL" id="HIU52121.1"/>
    </source>
</evidence>
<reference evidence="1" key="1">
    <citation type="submission" date="2020-10" db="EMBL/GenBank/DDBJ databases">
        <authorList>
            <person name="Gilroy R."/>
        </authorList>
    </citation>
    <scope>NUCLEOTIDE SEQUENCE</scope>
    <source>
        <strain evidence="1">CHK195-15760</strain>
    </source>
</reference>
<dbReference type="AlphaFoldDB" id="A0A9D1M238"/>
<sequence length="93" mass="11126">MQTKVNLYSMKKGEINHFLNLFYEKTFSLEDSLTWEKEYKNPIELADIIGSFIDNNDKFQINMWISLDEGLLINVTDDNADSIIRYLYERFPY</sequence>